<dbReference type="EMBL" id="CAJRGZ010000017">
    <property type="protein sequence ID" value="CAG5155839.1"/>
    <property type="molecule type" value="Genomic_DNA"/>
</dbReference>
<evidence type="ECO:0000313" key="2">
    <source>
        <dbReference type="Proteomes" id="UP000676310"/>
    </source>
</evidence>
<keyword evidence="2" id="KW-1185">Reference proteome</keyword>
<name>A0A8J2HXG2_9PLEO</name>
<proteinExistence type="predicted"/>
<comment type="caution">
    <text evidence="1">The sequence shown here is derived from an EMBL/GenBank/DDBJ whole genome shotgun (WGS) entry which is preliminary data.</text>
</comment>
<gene>
    <name evidence="1" type="ORF">ALTATR162_LOCUS3861</name>
</gene>
<dbReference type="RefSeq" id="XP_043167404.1">
    <property type="nucleotide sequence ID" value="XM_043311469.1"/>
</dbReference>
<dbReference type="AlphaFoldDB" id="A0A8J2HXG2"/>
<evidence type="ECO:0000313" key="1">
    <source>
        <dbReference type="EMBL" id="CAG5155839.1"/>
    </source>
</evidence>
<dbReference type="GeneID" id="67015464"/>
<reference evidence="1" key="1">
    <citation type="submission" date="2021-05" db="EMBL/GenBank/DDBJ databases">
        <authorList>
            <person name="Stam R."/>
        </authorList>
    </citation>
    <scope>NUCLEOTIDE SEQUENCE</scope>
    <source>
        <strain evidence="1">CS162</strain>
    </source>
</reference>
<accession>A0A8J2HXG2</accession>
<organism evidence="1 2">
    <name type="scientific">Alternaria atra</name>
    <dbReference type="NCBI Taxonomy" id="119953"/>
    <lineage>
        <taxon>Eukaryota</taxon>
        <taxon>Fungi</taxon>
        <taxon>Dikarya</taxon>
        <taxon>Ascomycota</taxon>
        <taxon>Pezizomycotina</taxon>
        <taxon>Dothideomycetes</taxon>
        <taxon>Pleosporomycetidae</taxon>
        <taxon>Pleosporales</taxon>
        <taxon>Pleosporineae</taxon>
        <taxon>Pleosporaceae</taxon>
        <taxon>Alternaria</taxon>
        <taxon>Alternaria sect. Ulocladioides</taxon>
    </lineage>
</organism>
<protein>
    <submittedName>
        <fullName evidence="1">Uncharacterized protein</fullName>
    </submittedName>
</protein>
<sequence length="114" mass="13026">MVHHDRNCIAAIEGLIEATLNQTPNPEQRKWQDFVDEAVTKIVIDTHTDETNLAKDLCYVIDLRLKPEYVPSWMSGPLEYQDGDMVSEWLDIVGLPGEWDGIGINRSQTEVRMV</sequence>
<dbReference type="Proteomes" id="UP000676310">
    <property type="component" value="Unassembled WGS sequence"/>
</dbReference>